<sequence>MSPTGTISAISCAPEFMDIFAVDTGGNVWTVDFQPGDTGFQGWWSVAGGKTKTGFFPSVSRSLNKLDVFTIGTENRAYTAAWGPGFNGFHEWRPTDVTLVFPAGTSISAIS</sequence>
<dbReference type="EMBL" id="JBHFEH010000015">
    <property type="protein sequence ID" value="KAL2054459.1"/>
    <property type="molecule type" value="Genomic_DNA"/>
</dbReference>
<name>A0ABR4B9D9_9LECA</name>
<keyword evidence="2" id="KW-1185">Reference proteome</keyword>
<proteinExistence type="predicted"/>
<dbReference type="SUPFAM" id="SSF89372">
    <property type="entry name" value="Fucose-specific lectin"/>
    <property type="match status" value="1"/>
</dbReference>
<protein>
    <submittedName>
        <fullName evidence="1">Uncharacterized protein</fullName>
    </submittedName>
</protein>
<gene>
    <name evidence="1" type="ORF">ABVK25_005207</name>
</gene>
<reference evidence="1 2" key="1">
    <citation type="submission" date="2024-09" db="EMBL/GenBank/DDBJ databases">
        <title>Rethinking Asexuality: The Enigmatic Case of Functional Sexual Genes in Lepraria (Stereocaulaceae).</title>
        <authorList>
            <person name="Doellman M."/>
            <person name="Sun Y."/>
            <person name="Barcenas-Pena A."/>
            <person name="Lumbsch H.T."/>
            <person name="Grewe F."/>
        </authorList>
    </citation>
    <scope>NUCLEOTIDE SEQUENCE [LARGE SCALE GENOMIC DNA]</scope>
    <source>
        <strain evidence="1 2">Grewe 0041</strain>
    </source>
</reference>
<evidence type="ECO:0000313" key="1">
    <source>
        <dbReference type="EMBL" id="KAL2054459.1"/>
    </source>
</evidence>
<evidence type="ECO:0000313" key="2">
    <source>
        <dbReference type="Proteomes" id="UP001590951"/>
    </source>
</evidence>
<organism evidence="1 2">
    <name type="scientific">Lepraria finkii</name>
    <dbReference type="NCBI Taxonomy" id="1340010"/>
    <lineage>
        <taxon>Eukaryota</taxon>
        <taxon>Fungi</taxon>
        <taxon>Dikarya</taxon>
        <taxon>Ascomycota</taxon>
        <taxon>Pezizomycotina</taxon>
        <taxon>Lecanoromycetes</taxon>
        <taxon>OSLEUM clade</taxon>
        <taxon>Lecanoromycetidae</taxon>
        <taxon>Lecanorales</taxon>
        <taxon>Lecanorineae</taxon>
        <taxon>Stereocaulaceae</taxon>
        <taxon>Lepraria</taxon>
    </lineage>
</organism>
<comment type="caution">
    <text evidence="1">The sequence shown here is derived from an EMBL/GenBank/DDBJ whole genome shotgun (WGS) entry which is preliminary data.</text>
</comment>
<dbReference type="Proteomes" id="UP001590951">
    <property type="component" value="Unassembled WGS sequence"/>
</dbReference>
<dbReference type="Gene3D" id="2.120.10.70">
    <property type="entry name" value="Fucose-specific lectin"/>
    <property type="match status" value="1"/>
</dbReference>
<accession>A0ABR4B9D9</accession>